<keyword evidence="10" id="KW-1185">Reference proteome</keyword>
<feature type="compositionally biased region" description="Low complexity" evidence="8">
    <location>
        <begin position="243"/>
        <end position="252"/>
    </location>
</feature>
<feature type="region of interest" description="Disordered" evidence="8">
    <location>
        <begin position="61"/>
        <end position="91"/>
    </location>
</feature>
<dbReference type="PANTHER" id="PTHR11467">
    <property type="entry name" value="HISTONE H1"/>
    <property type="match status" value="1"/>
</dbReference>
<dbReference type="GO" id="GO:0000786">
    <property type="term" value="C:nucleosome"/>
    <property type="evidence" value="ECO:0007669"/>
    <property type="project" value="InterPro"/>
</dbReference>
<sequence>MATLPSLYVFWFVYSGSLNARYSREGAGKRREREPCRMVLVRAPSLSLYKRERLERGRHFPSSIQPTMSAPAAAPAKKATKAKSEKKPASHPTYSAMIKAAIKHDASRTGTSRQTIANYIASNYKLGGNQASINAHLRLALIRGVKKGLFTQPKGTGANGSFRNSESAKAKKAEGTKVAKPKKAAAPKKAKAATGEKKAKSPKKKTPKAKTAAKPKSPKKAAAPKKAKTTKPKSPKKAKAPKAKAAPKAVKA</sequence>
<dbReference type="GO" id="GO:0005634">
    <property type="term" value="C:nucleus"/>
    <property type="evidence" value="ECO:0000318"/>
    <property type="project" value="GO_Central"/>
</dbReference>
<accession>A0A2A6C4M7</accession>
<keyword evidence="5 7" id="KW-0238">DNA-binding</keyword>
<dbReference type="GO" id="GO:0030261">
    <property type="term" value="P:chromosome condensation"/>
    <property type="evidence" value="ECO:0000318"/>
    <property type="project" value="GO_Central"/>
</dbReference>
<dbReference type="GO" id="GO:0003690">
    <property type="term" value="F:double-stranded DNA binding"/>
    <property type="evidence" value="ECO:0000318"/>
    <property type="project" value="GO_Central"/>
</dbReference>
<dbReference type="SMART" id="SM00526">
    <property type="entry name" value="H15"/>
    <property type="match status" value="1"/>
</dbReference>
<feature type="compositionally biased region" description="Basic residues" evidence="8">
    <location>
        <begin position="200"/>
        <end position="242"/>
    </location>
</feature>
<comment type="similarity">
    <text evidence="7">Belongs to the histone H1/H5 family.</text>
</comment>
<gene>
    <name evidence="9" type="primary">WBGene00091178</name>
</gene>
<dbReference type="GO" id="GO:0006334">
    <property type="term" value="P:nucleosome assembly"/>
    <property type="evidence" value="ECO:0007669"/>
    <property type="project" value="InterPro"/>
</dbReference>
<evidence type="ECO:0000256" key="6">
    <source>
        <dbReference type="ARBA" id="ARBA00023242"/>
    </source>
</evidence>
<dbReference type="PANTHER" id="PTHR11467:SF36">
    <property type="entry name" value="HISTONE 24-RELATED"/>
    <property type="match status" value="1"/>
</dbReference>
<evidence type="ECO:0000256" key="3">
    <source>
        <dbReference type="ARBA" id="ARBA00022454"/>
    </source>
</evidence>
<keyword evidence="6 7" id="KW-0539">Nucleus</keyword>
<dbReference type="Gene3D" id="1.10.10.10">
    <property type="entry name" value="Winged helix-like DNA-binding domain superfamily/Winged helix DNA-binding domain"/>
    <property type="match status" value="1"/>
</dbReference>
<dbReference type="AlphaFoldDB" id="A0A2A6C4M7"/>
<evidence type="ECO:0000256" key="8">
    <source>
        <dbReference type="SAM" id="MobiDB-lite"/>
    </source>
</evidence>
<dbReference type="Proteomes" id="UP000005239">
    <property type="component" value="Unassembled WGS sequence"/>
</dbReference>
<evidence type="ECO:0000256" key="2">
    <source>
        <dbReference type="ARBA" id="ARBA00004286"/>
    </source>
</evidence>
<protein>
    <submittedName>
        <fullName evidence="9">H15 domain-containing protein</fullName>
    </submittedName>
</protein>
<evidence type="ECO:0000256" key="5">
    <source>
        <dbReference type="ARBA" id="ARBA00023125"/>
    </source>
</evidence>
<dbReference type="PRINTS" id="PR00624">
    <property type="entry name" value="HISTONEH5"/>
</dbReference>
<evidence type="ECO:0000256" key="1">
    <source>
        <dbReference type="ARBA" id="ARBA00004123"/>
    </source>
</evidence>
<dbReference type="OrthoDB" id="1110759at2759"/>
<dbReference type="GO" id="GO:0030527">
    <property type="term" value="F:structural constituent of chromatin"/>
    <property type="evidence" value="ECO:0007669"/>
    <property type="project" value="InterPro"/>
</dbReference>
<comment type="subcellular location">
    <subcellularLocation>
        <location evidence="2">Chromosome</location>
    </subcellularLocation>
    <subcellularLocation>
        <location evidence="1 7">Nucleus</location>
    </subcellularLocation>
</comment>
<organism evidence="9 10">
    <name type="scientific">Pristionchus pacificus</name>
    <name type="common">Parasitic nematode worm</name>
    <dbReference type="NCBI Taxonomy" id="54126"/>
    <lineage>
        <taxon>Eukaryota</taxon>
        <taxon>Metazoa</taxon>
        <taxon>Ecdysozoa</taxon>
        <taxon>Nematoda</taxon>
        <taxon>Chromadorea</taxon>
        <taxon>Rhabditida</taxon>
        <taxon>Rhabditina</taxon>
        <taxon>Diplogasteromorpha</taxon>
        <taxon>Diplogasteroidea</taxon>
        <taxon>Neodiplogasteridae</taxon>
        <taxon>Pristionchus</taxon>
    </lineage>
</organism>
<keyword evidence="3 7" id="KW-0158">Chromosome</keyword>
<dbReference type="Pfam" id="PF00538">
    <property type="entry name" value="Linker_histone"/>
    <property type="match status" value="1"/>
</dbReference>
<dbReference type="FunFam" id="1.10.10.10:FF:000140">
    <property type="entry name" value="Histone H1.0"/>
    <property type="match status" value="1"/>
</dbReference>
<dbReference type="InterPro" id="IPR036388">
    <property type="entry name" value="WH-like_DNA-bd_sf"/>
</dbReference>
<dbReference type="InterPro" id="IPR005818">
    <property type="entry name" value="Histone_H1/H5_H15"/>
</dbReference>
<feature type="compositionally biased region" description="Basic residues" evidence="8">
    <location>
        <begin position="179"/>
        <end position="191"/>
    </location>
</feature>
<dbReference type="CDD" id="cd00073">
    <property type="entry name" value="H15"/>
    <property type="match status" value="1"/>
</dbReference>
<dbReference type="EnsemblMetazoa" id="PPA01624.1">
    <property type="protein sequence ID" value="PPA01624.1"/>
    <property type="gene ID" value="WBGene00091178"/>
</dbReference>
<reference evidence="10" key="1">
    <citation type="journal article" date="2008" name="Nat. Genet.">
        <title>The Pristionchus pacificus genome provides a unique perspective on nematode lifestyle and parasitism.</title>
        <authorList>
            <person name="Dieterich C."/>
            <person name="Clifton S.W."/>
            <person name="Schuster L.N."/>
            <person name="Chinwalla A."/>
            <person name="Delehaunty K."/>
            <person name="Dinkelacker I."/>
            <person name="Fulton L."/>
            <person name="Fulton R."/>
            <person name="Godfrey J."/>
            <person name="Minx P."/>
            <person name="Mitreva M."/>
            <person name="Roeseler W."/>
            <person name="Tian H."/>
            <person name="Witte H."/>
            <person name="Yang S.P."/>
            <person name="Wilson R.K."/>
            <person name="Sommer R.J."/>
        </authorList>
    </citation>
    <scope>NUCLEOTIDE SEQUENCE [LARGE SCALE GENOMIC DNA]</scope>
    <source>
        <strain evidence="10">PS312</strain>
    </source>
</reference>
<dbReference type="PROSITE" id="PS51504">
    <property type="entry name" value="H15"/>
    <property type="match status" value="1"/>
</dbReference>
<dbReference type="GO" id="GO:0031492">
    <property type="term" value="F:nucleosomal DNA binding"/>
    <property type="evidence" value="ECO:0000318"/>
    <property type="project" value="GO_Central"/>
</dbReference>
<dbReference type="SUPFAM" id="SSF46785">
    <property type="entry name" value="Winged helix' DNA-binding domain"/>
    <property type="match status" value="1"/>
</dbReference>
<feature type="region of interest" description="Disordered" evidence="8">
    <location>
        <begin position="150"/>
        <end position="252"/>
    </location>
</feature>
<proteinExistence type="inferred from homology"/>
<keyword evidence="4" id="KW-0007">Acetylation</keyword>
<name>A0A2A6C4M7_PRIPA</name>
<reference evidence="9" key="2">
    <citation type="submission" date="2022-06" db="UniProtKB">
        <authorList>
            <consortium name="EnsemblMetazoa"/>
        </authorList>
    </citation>
    <scope>IDENTIFICATION</scope>
    <source>
        <strain evidence="9">PS312</strain>
    </source>
</reference>
<evidence type="ECO:0000256" key="7">
    <source>
        <dbReference type="RuleBase" id="RU003894"/>
    </source>
</evidence>
<evidence type="ECO:0000313" key="10">
    <source>
        <dbReference type="Proteomes" id="UP000005239"/>
    </source>
</evidence>
<dbReference type="InterPro" id="IPR005819">
    <property type="entry name" value="H1/H5"/>
</dbReference>
<accession>A0A8R1U3W7</accession>
<evidence type="ECO:0000256" key="4">
    <source>
        <dbReference type="ARBA" id="ARBA00022990"/>
    </source>
</evidence>
<feature type="compositionally biased region" description="Basic and acidic residues" evidence="8">
    <location>
        <begin position="166"/>
        <end position="177"/>
    </location>
</feature>
<dbReference type="GO" id="GO:0045910">
    <property type="term" value="P:negative regulation of DNA recombination"/>
    <property type="evidence" value="ECO:0000318"/>
    <property type="project" value="GO_Central"/>
</dbReference>
<evidence type="ECO:0000313" key="9">
    <source>
        <dbReference type="EnsemblMetazoa" id="PPA01624.1"/>
    </source>
</evidence>
<dbReference type="InterPro" id="IPR036390">
    <property type="entry name" value="WH_DNA-bd_sf"/>
</dbReference>